<dbReference type="EMBL" id="KK920209">
    <property type="protein sequence ID" value="KDP20107.1"/>
    <property type="molecule type" value="Genomic_DNA"/>
</dbReference>
<dbReference type="InterPro" id="IPR036163">
    <property type="entry name" value="HMA_dom_sf"/>
</dbReference>
<accession>A0A067J8R3</accession>
<reference evidence="1 2" key="1">
    <citation type="journal article" date="2014" name="PLoS ONE">
        <title>Global Analysis of Gene Expression Profiles in Physic Nut (Jatropha curcas L.) Seedlings Exposed to Salt Stress.</title>
        <authorList>
            <person name="Zhang L."/>
            <person name="Zhang C."/>
            <person name="Wu P."/>
            <person name="Chen Y."/>
            <person name="Li M."/>
            <person name="Jiang H."/>
            <person name="Wu G."/>
        </authorList>
    </citation>
    <scope>NUCLEOTIDE SEQUENCE [LARGE SCALE GENOMIC DNA]</scope>
    <source>
        <strain evidence="2">cv. GZQX0401</strain>
        <tissue evidence="1">Young leaves</tissue>
    </source>
</reference>
<dbReference type="AlphaFoldDB" id="A0A067J8R3"/>
<dbReference type="PANTHER" id="PTHR47294">
    <property type="entry name" value="OS08G0431150 PROTEIN"/>
    <property type="match status" value="1"/>
</dbReference>
<evidence type="ECO:0000313" key="2">
    <source>
        <dbReference type="Proteomes" id="UP000027138"/>
    </source>
</evidence>
<dbReference type="OrthoDB" id="1889242at2759"/>
<keyword evidence="2" id="KW-1185">Reference proteome</keyword>
<dbReference type="STRING" id="180498.A0A067J8R3"/>
<dbReference type="GO" id="GO:0046872">
    <property type="term" value="F:metal ion binding"/>
    <property type="evidence" value="ECO:0007669"/>
    <property type="project" value="InterPro"/>
</dbReference>
<dbReference type="SUPFAM" id="SSF55008">
    <property type="entry name" value="HMA, heavy metal-associated domain"/>
    <property type="match status" value="1"/>
</dbReference>
<dbReference type="PANTHER" id="PTHR47294:SF3">
    <property type="entry name" value="OS08G0431150 PROTEIN"/>
    <property type="match status" value="1"/>
</dbReference>
<dbReference type="Gene3D" id="3.30.70.100">
    <property type="match status" value="1"/>
</dbReference>
<dbReference type="Proteomes" id="UP000027138">
    <property type="component" value="Unassembled WGS sequence"/>
</dbReference>
<sequence length="163" mass="18628">MASWAKKKLLKAKFRIYNRLPLPPPATSPAISPPVEEVVLAAHLGCAKCQKKVADAISRIGDIYMQFYCMVMRINIDCNGCYRKVRRAILDMQELETHLIEKKQSRVSVYGKFIPQDVAINIRKKTKRRVEILDIQELIPHDENQEQKTLVSSASLNLPPNQN</sequence>
<evidence type="ECO:0000313" key="1">
    <source>
        <dbReference type="EMBL" id="KDP20107.1"/>
    </source>
</evidence>
<proteinExistence type="predicted"/>
<organism evidence="1 2">
    <name type="scientific">Jatropha curcas</name>
    <name type="common">Barbados nut</name>
    <dbReference type="NCBI Taxonomy" id="180498"/>
    <lineage>
        <taxon>Eukaryota</taxon>
        <taxon>Viridiplantae</taxon>
        <taxon>Streptophyta</taxon>
        <taxon>Embryophyta</taxon>
        <taxon>Tracheophyta</taxon>
        <taxon>Spermatophyta</taxon>
        <taxon>Magnoliopsida</taxon>
        <taxon>eudicotyledons</taxon>
        <taxon>Gunneridae</taxon>
        <taxon>Pentapetalae</taxon>
        <taxon>rosids</taxon>
        <taxon>fabids</taxon>
        <taxon>Malpighiales</taxon>
        <taxon>Euphorbiaceae</taxon>
        <taxon>Crotonoideae</taxon>
        <taxon>Jatropheae</taxon>
        <taxon>Jatropha</taxon>
    </lineage>
</organism>
<name>A0A067J8R3_JATCU</name>
<evidence type="ECO:0008006" key="3">
    <source>
        <dbReference type="Google" id="ProtNLM"/>
    </source>
</evidence>
<gene>
    <name evidence="1" type="ORF">JCGZ_05876</name>
</gene>
<protein>
    <recommendedName>
        <fullName evidence="3">HMA domain-containing protein</fullName>
    </recommendedName>
</protein>